<dbReference type="AlphaFoldDB" id="A0AAC9U3A6"/>
<dbReference type="InterPro" id="IPR032811">
    <property type="entry name" value="Put_conjugal_transfer"/>
</dbReference>
<dbReference type="SUPFAM" id="SSF56935">
    <property type="entry name" value="Porins"/>
    <property type="match status" value="1"/>
</dbReference>
<name>A0AAC9U3A6_9GAMM</name>
<proteinExistence type="predicted"/>
<keyword evidence="1" id="KW-0732">Signal</keyword>
<evidence type="ECO:0000313" key="2">
    <source>
        <dbReference type="EMBL" id="ASJ98548.1"/>
    </source>
</evidence>
<evidence type="ECO:0008006" key="4">
    <source>
        <dbReference type="Google" id="ProtNLM"/>
    </source>
</evidence>
<feature type="signal peptide" evidence="1">
    <location>
        <begin position="1"/>
        <end position="21"/>
    </location>
</feature>
<dbReference type="EMBL" id="CP022272">
    <property type="protein sequence ID" value="ASJ98548.1"/>
    <property type="molecule type" value="Genomic_DNA"/>
</dbReference>
<reference evidence="2 3" key="1">
    <citation type="submission" date="2017-06" db="EMBL/GenBank/DDBJ databases">
        <title>Complete genome sequence of Shewanella marisflavi EP1 associated with anaerobic 2,4-dinitrotoluene reduction and salt tolerance.</title>
        <authorList>
            <person name="Huang J."/>
        </authorList>
    </citation>
    <scope>NUCLEOTIDE SEQUENCE [LARGE SCALE GENOMIC DNA]</scope>
    <source>
        <strain evidence="2 3">EP1</strain>
    </source>
</reference>
<organism evidence="2 3">
    <name type="scientific">Shewanella marisflavi</name>
    <dbReference type="NCBI Taxonomy" id="260364"/>
    <lineage>
        <taxon>Bacteria</taxon>
        <taxon>Pseudomonadati</taxon>
        <taxon>Pseudomonadota</taxon>
        <taxon>Gammaproteobacteria</taxon>
        <taxon>Alteromonadales</taxon>
        <taxon>Shewanellaceae</taxon>
        <taxon>Shewanella</taxon>
    </lineage>
</organism>
<dbReference type="KEGG" id="smav:CFF01_02470"/>
<dbReference type="Gene3D" id="2.40.160.60">
    <property type="entry name" value="Outer membrane protein transport protein (OMPP1/FadL/TodX)"/>
    <property type="match status" value="1"/>
</dbReference>
<dbReference type="RefSeq" id="WP_088905856.1">
    <property type="nucleotide sequence ID" value="NZ_CP022272.1"/>
</dbReference>
<feature type="chain" id="PRO_5042253151" description="Conjugal transfer protein TraF" evidence="1">
    <location>
        <begin position="22"/>
        <end position="398"/>
    </location>
</feature>
<accession>A0AAC9U3A6</accession>
<dbReference type="Pfam" id="PF13729">
    <property type="entry name" value="TraF_2"/>
    <property type="match status" value="1"/>
</dbReference>
<dbReference type="Proteomes" id="UP000198233">
    <property type="component" value="Chromosome"/>
</dbReference>
<evidence type="ECO:0000313" key="3">
    <source>
        <dbReference type="Proteomes" id="UP000198233"/>
    </source>
</evidence>
<evidence type="ECO:0000256" key="1">
    <source>
        <dbReference type="SAM" id="SignalP"/>
    </source>
</evidence>
<protein>
    <recommendedName>
        <fullName evidence="4">Conjugal transfer protein TraF</fullName>
    </recommendedName>
</protein>
<sequence length="398" mass="43017">MKYLSLAIAVLLSCHVSVASAASLYSEARSDAMGGTGVAASNREGAAFINPALLAIHAPKYSSGAVMIPALGAEVGSLDDLIDKFDALQDSYDGLEAAIDAGDVTGISNYRDLLISDLEALDGENAYAKVGLGFSVVLPTKRMPMSIFYKTYIDVASVAVIEQSDIDSLTNLDPNNPPEVTDLDSQGAVVAGAISDLGLALSFPLSIVNMPIAVGISPKLQRIDTYNYVVSANNYDVDDFDDNKYRNDESVFNLDIGVAMQPIEGLTLGLSGRNLVSQKLDTVETLGRQFTYRIEALYTLGVAYDWDKFSLTSDVDLNGHKRFDELGETQYWRIGGEMRATDWFALRLGYRHDMKDTSSNLYSLGTGFTIGRFFNLDLTGLVGSDDAFGGVIQTSYHF</sequence>
<gene>
    <name evidence="2" type="ORF">CFF01_02470</name>
</gene>